<keyword evidence="2" id="KW-1185">Reference proteome</keyword>
<dbReference type="SUPFAM" id="SSF50494">
    <property type="entry name" value="Trypsin-like serine proteases"/>
    <property type="match status" value="1"/>
</dbReference>
<sequence length="423" mass="45870">MHALLSRIWCGGLMVLAMSTAGCTDDVNLTSSGPTLTIDEEFTRIAQEVPGFGGYYYDDSGALNVVLTQPSLQLDAARELLSARRVEGSGSMVVQQGQYDFVELSRWRDRLDAEMLSSLIFTDVDEVRNRVAVGVSPAVRAELEAALARLLIPAAAVIIQESEPVQEHQTAYTYLHYRNRPLAGGLQIKRYSGGYCTLGFNVRRNGKLGFFTNTHCTNLNTVLYQGPWVSDRLGATTEDPAFWTGGSVVYNGSTYTCPQGNYCRFSDAAYTDYDDAVQSEAHLGYIFRTEQENAYTGGDPVGVAHLQIDNDKPFFRIVGKAYHVAVGERVHKVGQRTGWTSGKVTATCANSQNGNTRLFCQMWGGGAGYSGDSGSPVFRRVPGSDSDVELVGIYWGSAMSPIGSIEQDFGTLDVAAESASSGP</sequence>
<proteinExistence type="predicted"/>
<organism evidence="1 2">
    <name type="scientific">Hyalangium rubrum</name>
    <dbReference type="NCBI Taxonomy" id="3103134"/>
    <lineage>
        <taxon>Bacteria</taxon>
        <taxon>Pseudomonadati</taxon>
        <taxon>Myxococcota</taxon>
        <taxon>Myxococcia</taxon>
        <taxon>Myxococcales</taxon>
        <taxon>Cystobacterineae</taxon>
        <taxon>Archangiaceae</taxon>
        <taxon>Hyalangium</taxon>
    </lineage>
</organism>
<dbReference type="Gene3D" id="2.40.10.10">
    <property type="entry name" value="Trypsin-like serine proteases"/>
    <property type="match status" value="2"/>
</dbReference>
<accession>A0ABU5H7P2</accession>
<dbReference type="RefSeq" id="WP_321548091.1">
    <property type="nucleotide sequence ID" value="NZ_JAXIVS010000008.1"/>
</dbReference>
<gene>
    <name evidence="1" type="ORF">SYV04_23430</name>
</gene>
<reference evidence="1 2" key="1">
    <citation type="submission" date="2023-12" db="EMBL/GenBank/DDBJ databases">
        <title>the genome sequence of Hyalangium sp. s54d21.</title>
        <authorList>
            <person name="Zhang X."/>
        </authorList>
    </citation>
    <scope>NUCLEOTIDE SEQUENCE [LARGE SCALE GENOMIC DNA]</scope>
    <source>
        <strain evidence="2">s54d21</strain>
    </source>
</reference>
<dbReference type="Proteomes" id="UP001291309">
    <property type="component" value="Unassembled WGS sequence"/>
</dbReference>
<comment type="caution">
    <text evidence="1">The sequence shown here is derived from an EMBL/GenBank/DDBJ whole genome shotgun (WGS) entry which is preliminary data.</text>
</comment>
<dbReference type="PROSITE" id="PS51257">
    <property type="entry name" value="PROKAR_LIPOPROTEIN"/>
    <property type="match status" value="1"/>
</dbReference>
<evidence type="ECO:0000313" key="1">
    <source>
        <dbReference type="EMBL" id="MDY7229365.1"/>
    </source>
</evidence>
<name>A0ABU5H7P2_9BACT</name>
<evidence type="ECO:0000313" key="2">
    <source>
        <dbReference type="Proteomes" id="UP001291309"/>
    </source>
</evidence>
<dbReference type="InterPro" id="IPR043504">
    <property type="entry name" value="Peptidase_S1_PA_chymotrypsin"/>
</dbReference>
<protein>
    <submittedName>
        <fullName evidence="1">Uncharacterized protein</fullName>
    </submittedName>
</protein>
<dbReference type="EMBL" id="JAXIVS010000008">
    <property type="protein sequence ID" value="MDY7229365.1"/>
    <property type="molecule type" value="Genomic_DNA"/>
</dbReference>
<dbReference type="InterPro" id="IPR009003">
    <property type="entry name" value="Peptidase_S1_PA"/>
</dbReference>